<feature type="signal peptide" evidence="1">
    <location>
        <begin position="1"/>
        <end position="26"/>
    </location>
</feature>
<name>A0A4C1U9Z7_EUMVA</name>
<evidence type="ECO:0000313" key="3">
    <source>
        <dbReference type="Proteomes" id="UP000299102"/>
    </source>
</evidence>
<dbReference type="AlphaFoldDB" id="A0A4C1U9Z7"/>
<dbReference type="Proteomes" id="UP000299102">
    <property type="component" value="Unassembled WGS sequence"/>
</dbReference>
<keyword evidence="1" id="KW-0732">Signal</keyword>
<sequence>MGIRNCGASAWIWTSAFASLSALINADVNVDVDIPTTDFHKKEIGCDWRVARADSKEIAKNYYSSVCLSAKWDGERLRARVGSGAHCGRCGSGHGSRDAIAITNLNVTAMRLSMQRLYRAWDMIADAPVNGFSAMQPRAAMASTLR</sequence>
<comment type="caution">
    <text evidence="2">The sequence shown here is derived from an EMBL/GenBank/DDBJ whole genome shotgun (WGS) entry which is preliminary data.</text>
</comment>
<organism evidence="2 3">
    <name type="scientific">Eumeta variegata</name>
    <name type="common">Bagworm moth</name>
    <name type="synonym">Eumeta japonica</name>
    <dbReference type="NCBI Taxonomy" id="151549"/>
    <lineage>
        <taxon>Eukaryota</taxon>
        <taxon>Metazoa</taxon>
        <taxon>Ecdysozoa</taxon>
        <taxon>Arthropoda</taxon>
        <taxon>Hexapoda</taxon>
        <taxon>Insecta</taxon>
        <taxon>Pterygota</taxon>
        <taxon>Neoptera</taxon>
        <taxon>Endopterygota</taxon>
        <taxon>Lepidoptera</taxon>
        <taxon>Glossata</taxon>
        <taxon>Ditrysia</taxon>
        <taxon>Tineoidea</taxon>
        <taxon>Psychidae</taxon>
        <taxon>Oiketicinae</taxon>
        <taxon>Eumeta</taxon>
    </lineage>
</organism>
<protein>
    <submittedName>
        <fullName evidence="2">Uncharacterized protein</fullName>
    </submittedName>
</protein>
<accession>A0A4C1U9Z7</accession>
<feature type="chain" id="PRO_5020036299" evidence="1">
    <location>
        <begin position="27"/>
        <end position="146"/>
    </location>
</feature>
<evidence type="ECO:0000256" key="1">
    <source>
        <dbReference type="SAM" id="SignalP"/>
    </source>
</evidence>
<dbReference type="EMBL" id="BGZK01000148">
    <property type="protein sequence ID" value="GBP23235.1"/>
    <property type="molecule type" value="Genomic_DNA"/>
</dbReference>
<reference evidence="2 3" key="1">
    <citation type="journal article" date="2019" name="Commun. Biol.">
        <title>The bagworm genome reveals a unique fibroin gene that provides high tensile strength.</title>
        <authorList>
            <person name="Kono N."/>
            <person name="Nakamura H."/>
            <person name="Ohtoshi R."/>
            <person name="Tomita M."/>
            <person name="Numata K."/>
            <person name="Arakawa K."/>
        </authorList>
    </citation>
    <scope>NUCLEOTIDE SEQUENCE [LARGE SCALE GENOMIC DNA]</scope>
</reference>
<evidence type="ECO:0000313" key="2">
    <source>
        <dbReference type="EMBL" id="GBP23235.1"/>
    </source>
</evidence>
<keyword evidence="3" id="KW-1185">Reference proteome</keyword>
<proteinExistence type="predicted"/>
<gene>
    <name evidence="2" type="ORF">EVAR_82400_1</name>
</gene>